<dbReference type="Proteomes" id="UP000887565">
    <property type="component" value="Unplaced"/>
</dbReference>
<protein>
    <submittedName>
        <fullName evidence="2">Uncharacterized protein</fullName>
    </submittedName>
</protein>
<keyword evidence="1" id="KW-1185">Reference proteome</keyword>
<dbReference type="AlphaFoldDB" id="A0A915I8F9"/>
<evidence type="ECO:0000313" key="2">
    <source>
        <dbReference type="WBParaSite" id="nRc.2.0.1.t10449-RA"/>
    </source>
</evidence>
<dbReference type="WBParaSite" id="nRc.2.0.1.t10449-RA">
    <property type="protein sequence ID" value="nRc.2.0.1.t10449-RA"/>
    <property type="gene ID" value="nRc.2.0.1.g10449"/>
</dbReference>
<reference evidence="2" key="1">
    <citation type="submission" date="2022-11" db="UniProtKB">
        <authorList>
            <consortium name="WormBaseParasite"/>
        </authorList>
    </citation>
    <scope>IDENTIFICATION</scope>
</reference>
<proteinExistence type="predicted"/>
<name>A0A915I8F9_ROMCU</name>
<accession>A0A915I8F9</accession>
<sequence length="124" mass="13798">MTTSTPKNGNVADPGFKAVQPVPKPSGRIDRFTDGTQNFQATTVVPCYESVVFFHEGSDGCRSSIKFRYTILVDDAPETPKIRFYLVYNMNNGSSASIHSTSQIFGELAIIWWYQTSISSSKFI</sequence>
<organism evidence="1 2">
    <name type="scientific">Romanomermis culicivorax</name>
    <name type="common">Nematode worm</name>
    <dbReference type="NCBI Taxonomy" id="13658"/>
    <lineage>
        <taxon>Eukaryota</taxon>
        <taxon>Metazoa</taxon>
        <taxon>Ecdysozoa</taxon>
        <taxon>Nematoda</taxon>
        <taxon>Enoplea</taxon>
        <taxon>Dorylaimia</taxon>
        <taxon>Mermithida</taxon>
        <taxon>Mermithoidea</taxon>
        <taxon>Mermithidae</taxon>
        <taxon>Romanomermis</taxon>
    </lineage>
</organism>
<evidence type="ECO:0000313" key="1">
    <source>
        <dbReference type="Proteomes" id="UP000887565"/>
    </source>
</evidence>